<gene>
    <name evidence="1" type="ORF">G2W53_002714</name>
</gene>
<reference evidence="1" key="1">
    <citation type="submission" date="2020-09" db="EMBL/GenBank/DDBJ databases">
        <title>Genome-Enabled Discovery of Anthraquinone Biosynthesis in Senna tora.</title>
        <authorList>
            <person name="Kang S.-H."/>
            <person name="Pandey R.P."/>
            <person name="Lee C.-M."/>
            <person name="Sim J.-S."/>
            <person name="Jeong J.-T."/>
            <person name="Choi B.-S."/>
            <person name="Jung M."/>
            <person name="Ginzburg D."/>
            <person name="Zhao K."/>
            <person name="Won S.Y."/>
            <person name="Oh T.-J."/>
            <person name="Yu Y."/>
            <person name="Kim N.-H."/>
            <person name="Lee O.R."/>
            <person name="Lee T.-H."/>
            <person name="Bashyal P."/>
            <person name="Kim T.-S."/>
            <person name="Lee W.-H."/>
            <person name="Kawkins C."/>
            <person name="Kim C.-K."/>
            <person name="Kim J.S."/>
            <person name="Ahn B.O."/>
            <person name="Rhee S.Y."/>
            <person name="Sohng J.K."/>
        </authorList>
    </citation>
    <scope>NUCLEOTIDE SEQUENCE</scope>
    <source>
        <tissue evidence="1">Leaf</tissue>
    </source>
</reference>
<protein>
    <submittedName>
        <fullName evidence="1">Uncharacterized protein</fullName>
    </submittedName>
</protein>
<dbReference type="EMBL" id="JAAIUW010000002">
    <property type="protein sequence ID" value="KAF7840416.1"/>
    <property type="molecule type" value="Genomic_DNA"/>
</dbReference>
<evidence type="ECO:0000313" key="2">
    <source>
        <dbReference type="Proteomes" id="UP000634136"/>
    </source>
</evidence>
<dbReference type="AlphaFoldDB" id="A0A835CF21"/>
<comment type="caution">
    <text evidence="1">The sequence shown here is derived from an EMBL/GenBank/DDBJ whole genome shotgun (WGS) entry which is preliminary data.</text>
</comment>
<sequence>MNSKQDLEKRWIGRARVKKAVHWTNAAQSVPLSVSYEQNGNRFV</sequence>
<accession>A0A835CF21</accession>
<proteinExistence type="predicted"/>
<name>A0A835CF21_9FABA</name>
<organism evidence="1 2">
    <name type="scientific">Senna tora</name>
    <dbReference type="NCBI Taxonomy" id="362788"/>
    <lineage>
        <taxon>Eukaryota</taxon>
        <taxon>Viridiplantae</taxon>
        <taxon>Streptophyta</taxon>
        <taxon>Embryophyta</taxon>
        <taxon>Tracheophyta</taxon>
        <taxon>Spermatophyta</taxon>
        <taxon>Magnoliopsida</taxon>
        <taxon>eudicotyledons</taxon>
        <taxon>Gunneridae</taxon>
        <taxon>Pentapetalae</taxon>
        <taxon>rosids</taxon>
        <taxon>fabids</taxon>
        <taxon>Fabales</taxon>
        <taxon>Fabaceae</taxon>
        <taxon>Caesalpinioideae</taxon>
        <taxon>Cassia clade</taxon>
        <taxon>Senna</taxon>
    </lineage>
</organism>
<dbReference type="Proteomes" id="UP000634136">
    <property type="component" value="Unassembled WGS sequence"/>
</dbReference>
<evidence type="ECO:0000313" key="1">
    <source>
        <dbReference type="EMBL" id="KAF7840416.1"/>
    </source>
</evidence>
<keyword evidence="2" id="KW-1185">Reference proteome</keyword>